<protein>
    <recommendedName>
        <fullName evidence="2">FP protein C-terminal domain-containing protein</fullName>
    </recommendedName>
</protein>
<dbReference type="InterPro" id="IPR057251">
    <property type="entry name" value="FP_C"/>
</dbReference>
<dbReference type="Gene3D" id="3.30.70.1820">
    <property type="entry name" value="L1 transposable element, RRM domain"/>
    <property type="match status" value="1"/>
</dbReference>
<feature type="domain" description="FP protein C-terminal" evidence="2">
    <location>
        <begin position="317"/>
        <end position="369"/>
    </location>
</feature>
<proteinExistence type="predicted"/>
<evidence type="ECO:0000256" key="1">
    <source>
        <dbReference type="SAM" id="Coils"/>
    </source>
</evidence>
<dbReference type="Gene3D" id="3.30.40.10">
    <property type="entry name" value="Zinc/RING finger domain, C3HC4 (zinc finger)"/>
    <property type="match status" value="1"/>
</dbReference>
<dbReference type="InterPro" id="IPR013083">
    <property type="entry name" value="Znf_RING/FYVE/PHD"/>
</dbReference>
<name>A0A9N9R948_9NEOP</name>
<dbReference type="Pfam" id="PF25298">
    <property type="entry name" value="Baculo_FP_2nd"/>
    <property type="match status" value="1"/>
</dbReference>
<evidence type="ECO:0000313" key="3">
    <source>
        <dbReference type="EMBL" id="CAG9791760.1"/>
    </source>
</evidence>
<dbReference type="PANTHER" id="PTHR11505">
    <property type="entry name" value="L1 TRANSPOSABLE ELEMENT-RELATED"/>
    <property type="match status" value="1"/>
</dbReference>
<reference evidence="3" key="2">
    <citation type="submission" date="2022-10" db="EMBL/GenBank/DDBJ databases">
        <authorList>
            <consortium name="ENA_rothamsted_submissions"/>
            <consortium name="culmorum"/>
            <person name="King R."/>
        </authorList>
    </citation>
    <scope>NUCLEOTIDE SEQUENCE</scope>
</reference>
<dbReference type="InterPro" id="IPR004244">
    <property type="entry name" value="Transposase_22"/>
</dbReference>
<accession>A0A9N9R948</accession>
<organism evidence="3 4">
    <name type="scientific">Diatraea saccharalis</name>
    <name type="common">sugarcane borer</name>
    <dbReference type="NCBI Taxonomy" id="40085"/>
    <lineage>
        <taxon>Eukaryota</taxon>
        <taxon>Metazoa</taxon>
        <taxon>Ecdysozoa</taxon>
        <taxon>Arthropoda</taxon>
        <taxon>Hexapoda</taxon>
        <taxon>Insecta</taxon>
        <taxon>Pterygota</taxon>
        <taxon>Neoptera</taxon>
        <taxon>Endopterygota</taxon>
        <taxon>Lepidoptera</taxon>
        <taxon>Glossata</taxon>
        <taxon>Ditrysia</taxon>
        <taxon>Pyraloidea</taxon>
        <taxon>Crambidae</taxon>
        <taxon>Crambinae</taxon>
        <taxon>Diatraea</taxon>
    </lineage>
</organism>
<dbReference type="Proteomes" id="UP001153714">
    <property type="component" value="Chromosome 4"/>
</dbReference>
<dbReference type="EMBL" id="OU893335">
    <property type="protein sequence ID" value="CAG9791760.1"/>
    <property type="molecule type" value="Genomic_DNA"/>
</dbReference>
<gene>
    <name evidence="3" type="ORF">DIATSA_LOCUS9354</name>
</gene>
<keyword evidence="4" id="KW-1185">Reference proteome</keyword>
<dbReference type="SUPFAM" id="SSF57903">
    <property type="entry name" value="FYVE/PHD zinc finger"/>
    <property type="match status" value="1"/>
</dbReference>
<evidence type="ECO:0000313" key="4">
    <source>
        <dbReference type="Proteomes" id="UP001153714"/>
    </source>
</evidence>
<sequence>MSNVKKVCTGCQIAIEDRRYFLCGKCGQYYDLICANVSEQRFYNTMTKEHKNAWRCVLCISKQPKFDNTNTPVRAVIDAVTVQRGAAVTSPMQLDMSVVENPQSVMDTTIETYHNMTIEMTEFQSFVLEMRAFREEIREEMRANRLESKRLNDSVAALADRITECESHMKKLDERVEQLEVRLSDKRDGTSTLSAAIDQLKSELNERDQEFLLTDIEITCIPEQKEENLLTIVNKVATKLGVTLHAEDVVSAVRMGRILDVTRSPATSRPRPIVVRLARRAMRDRFLDAVKVRRGANTEDMNLPGRPCRFFVNERLTKRNRQLFRRARELARDLGWRYVWTKDGRIFARHRSGSDAPRHHLRSEADLSRVFGTVPSRTSTS</sequence>
<evidence type="ECO:0000259" key="2">
    <source>
        <dbReference type="Pfam" id="PF25298"/>
    </source>
</evidence>
<reference evidence="3" key="1">
    <citation type="submission" date="2021-12" db="EMBL/GenBank/DDBJ databases">
        <authorList>
            <person name="King R."/>
        </authorList>
    </citation>
    <scope>NUCLEOTIDE SEQUENCE</scope>
</reference>
<dbReference type="Gene3D" id="1.20.5.340">
    <property type="match status" value="1"/>
</dbReference>
<feature type="coiled-coil region" evidence="1">
    <location>
        <begin position="155"/>
        <end position="189"/>
    </location>
</feature>
<keyword evidence="1" id="KW-0175">Coiled coil</keyword>
<dbReference type="InterPro" id="IPR011011">
    <property type="entry name" value="Znf_FYVE_PHD"/>
</dbReference>
<dbReference type="AlphaFoldDB" id="A0A9N9R948"/>
<dbReference type="OrthoDB" id="7477775at2759"/>